<sequence length="61" mass="6928">MFGYVRTRHRKPLRLSIVEGSFDGSVAKRDYGPKSLSHLRFTMYGEGIGSDRDLLKIARAN</sequence>
<protein>
    <submittedName>
        <fullName evidence="1">Uncharacterized protein</fullName>
    </submittedName>
</protein>
<name>A0A7W6Q828_9HYPH</name>
<keyword evidence="2" id="KW-1185">Reference proteome</keyword>
<accession>A0A7W6Q828</accession>
<dbReference type="AlphaFoldDB" id="A0A7W6Q828"/>
<gene>
    <name evidence="1" type="ORF">GGD53_002280</name>
</gene>
<dbReference type="Proteomes" id="UP000524492">
    <property type="component" value="Unassembled WGS sequence"/>
</dbReference>
<comment type="caution">
    <text evidence="1">The sequence shown here is derived from an EMBL/GenBank/DDBJ whole genome shotgun (WGS) entry which is preliminary data.</text>
</comment>
<evidence type="ECO:0000313" key="2">
    <source>
        <dbReference type="Proteomes" id="UP000524492"/>
    </source>
</evidence>
<evidence type="ECO:0000313" key="1">
    <source>
        <dbReference type="EMBL" id="MBB4192123.1"/>
    </source>
</evidence>
<dbReference type="EMBL" id="JACIFV010000006">
    <property type="protein sequence ID" value="MBB4192123.1"/>
    <property type="molecule type" value="Genomic_DNA"/>
</dbReference>
<proteinExistence type="predicted"/>
<organism evidence="1 2">
    <name type="scientific">Rhizobium aethiopicum</name>
    <dbReference type="NCBI Taxonomy" id="1138170"/>
    <lineage>
        <taxon>Bacteria</taxon>
        <taxon>Pseudomonadati</taxon>
        <taxon>Pseudomonadota</taxon>
        <taxon>Alphaproteobacteria</taxon>
        <taxon>Hyphomicrobiales</taxon>
        <taxon>Rhizobiaceae</taxon>
        <taxon>Rhizobium/Agrobacterium group</taxon>
        <taxon>Rhizobium</taxon>
    </lineage>
</organism>
<dbReference type="RefSeq" id="WP_184455877.1">
    <property type="nucleotide sequence ID" value="NZ_JACIFV010000006.1"/>
</dbReference>
<reference evidence="1 2" key="1">
    <citation type="submission" date="2020-08" db="EMBL/GenBank/DDBJ databases">
        <title>Genomic Encyclopedia of Type Strains, Phase IV (KMG-V): Genome sequencing to study the core and pangenomes of soil and plant-associated prokaryotes.</title>
        <authorList>
            <person name="Whitman W."/>
        </authorList>
    </citation>
    <scope>NUCLEOTIDE SEQUENCE [LARGE SCALE GENOMIC DNA]</scope>
    <source>
        <strain evidence="1 2">SEMIA 4074</strain>
    </source>
</reference>